<name>K2G6D7_9BACT</name>
<keyword evidence="7" id="KW-0413">Isomerase</keyword>
<accession>K2G6D7</accession>
<comment type="similarity">
    <text evidence="1">Belongs to the helicase family. UvrD subfamily.</text>
</comment>
<dbReference type="PANTHER" id="PTHR11070:SF2">
    <property type="entry name" value="ATP-DEPENDENT DNA HELICASE SRS2"/>
    <property type="match status" value="1"/>
</dbReference>
<dbReference type="Pfam" id="PF00580">
    <property type="entry name" value="UvrD-helicase"/>
    <property type="match status" value="1"/>
</dbReference>
<dbReference type="EC" id="5.6.2.4" evidence="9"/>
<dbReference type="InterPro" id="IPR013986">
    <property type="entry name" value="DExx_box_DNA_helicase_dom_sf"/>
</dbReference>
<evidence type="ECO:0000256" key="5">
    <source>
        <dbReference type="ARBA" id="ARBA00022840"/>
    </source>
</evidence>
<comment type="catalytic activity">
    <reaction evidence="8">
        <text>Couples ATP hydrolysis with the unwinding of duplex DNA by translocating in the 3'-5' direction.</text>
        <dbReference type="EC" id="5.6.2.4"/>
    </reaction>
</comment>
<dbReference type="Pfam" id="PF12705">
    <property type="entry name" value="PDDEXK_1"/>
    <property type="match status" value="1"/>
</dbReference>
<keyword evidence="2 11" id="KW-0547">Nucleotide-binding</keyword>
<dbReference type="Gene3D" id="3.40.50.300">
    <property type="entry name" value="P-loop containing nucleotide triphosphate hydrolases"/>
    <property type="match status" value="2"/>
</dbReference>
<evidence type="ECO:0000256" key="8">
    <source>
        <dbReference type="ARBA" id="ARBA00034617"/>
    </source>
</evidence>
<dbReference type="GO" id="GO:0000725">
    <property type="term" value="P:recombinational repair"/>
    <property type="evidence" value="ECO:0007669"/>
    <property type="project" value="TreeGrafter"/>
</dbReference>
<gene>
    <name evidence="14" type="ORF">ACD_2C00079G0004</name>
</gene>
<dbReference type="InterPro" id="IPR000212">
    <property type="entry name" value="DNA_helicase_UvrD/REP"/>
</dbReference>
<evidence type="ECO:0000256" key="1">
    <source>
        <dbReference type="ARBA" id="ARBA00009922"/>
    </source>
</evidence>
<keyword evidence="3 11" id="KW-0378">Hydrolase</keyword>
<evidence type="ECO:0000256" key="4">
    <source>
        <dbReference type="ARBA" id="ARBA00022806"/>
    </source>
</evidence>
<evidence type="ECO:0000256" key="10">
    <source>
        <dbReference type="ARBA" id="ARBA00048988"/>
    </source>
</evidence>
<evidence type="ECO:0000256" key="7">
    <source>
        <dbReference type="ARBA" id="ARBA00023235"/>
    </source>
</evidence>
<evidence type="ECO:0000256" key="2">
    <source>
        <dbReference type="ARBA" id="ARBA00022741"/>
    </source>
</evidence>
<evidence type="ECO:0000256" key="6">
    <source>
        <dbReference type="ARBA" id="ARBA00023125"/>
    </source>
</evidence>
<protein>
    <recommendedName>
        <fullName evidence="9">DNA 3'-5' helicase</fullName>
        <ecNumber evidence="9">5.6.2.4</ecNumber>
    </recommendedName>
</protein>
<dbReference type="GO" id="GO:0005524">
    <property type="term" value="F:ATP binding"/>
    <property type="evidence" value="ECO:0007669"/>
    <property type="project" value="UniProtKB-UniRule"/>
</dbReference>
<dbReference type="InterPro" id="IPR038726">
    <property type="entry name" value="PDDEXK_AddAB-type"/>
</dbReference>
<evidence type="ECO:0000259" key="13">
    <source>
        <dbReference type="PROSITE" id="PS51217"/>
    </source>
</evidence>
<dbReference type="PANTHER" id="PTHR11070">
    <property type="entry name" value="UVRD / RECB / PCRA DNA HELICASE FAMILY MEMBER"/>
    <property type="match status" value="1"/>
</dbReference>
<dbReference type="Pfam" id="PF13361">
    <property type="entry name" value="UvrD_C"/>
    <property type="match status" value="1"/>
</dbReference>
<proteinExistence type="inferred from homology"/>
<organism evidence="14">
    <name type="scientific">uncultured bacterium</name>
    <name type="common">gcode 4</name>
    <dbReference type="NCBI Taxonomy" id="1234023"/>
    <lineage>
        <taxon>Bacteria</taxon>
        <taxon>environmental samples</taxon>
    </lineage>
</organism>
<evidence type="ECO:0000256" key="11">
    <source>
        <dbReference type="PROSITE-ProRule" id="PRU00560"/>
    </source>
</evidence>
<feature type="domain" description="UvrD-like helicase C-terminal" evidence="13">
    <location>
        <begin position="332"/>
        <end position="643"/>
    </location>
</feature>
<keyword evidence="6" id="KW-0238">DNA-binding</keyword>
<sequence>MDWQNNNRFEKEYARLNKEQKQAVDTIYWPAMVIAWPWTWKTQIISLRTANIIKETWVNAGNILITTFTEAWVIAIKKRLFDFIWSDSYKVNVCTIHSFCNDIIQMFPEKFLEYRAFRTLDDIEQIELYENIIDEWKYEALSSDYDKYFYLRTIKDKVSKLKQEWISPARFDDIIISQKLEYSDILDWIDQKLKKYANEKERQEKHIRKLEELSLIYSKYLSACHNLGVYDFADMIDFVLRKMETDENLRLFYAEKYQFIMVDEYQDTNNAQNSIVDSILSASDDKNILVVWDDDQSIYRFQWANLENMLYFSQKYKDTKFIVLQENYRSTQNILNLATKSIKHNSSRISNYIEWLEKNLNSNTTENFDPEFYSLPSEIEEKALIVNKIKELEKSWILQEEIAIIVRTNREVEDYTWLLQANSYEVQSRLNSNILDSNFVRLILEILGVIKDPFSSEVMVADLLRSGIWDIPKVDILKLLRKLSSVNYTKKDRLKIFEFITNEDHMHALFENKEDKLQGNLFEMNLSSWAIRSTLESFKGFTDSILDCQAMQSSNFYAFFKYVMERLDFVNYVERTGNWSDIQDIYALLEIVKSWATSNHDFTLDNFLKKISYYQKYSLILPRQALGWSKWWINVMTAHQSKWLEYDAVFVPGLNHGNWWARRVIEHLKLPYGVIGSTITESLSWAEWDEEERRLFFVAITRARKHLSLSFHSWSWNKPKLQSQFLQELQENVKMINDSDIRDIVINELKWKVSIDRMHKEEENYILEFLKNYKLSPSDLNKFIENPKLFLRDTVFKYPFEDNEFTIFWKVYHKTLEYFYLDFKNNNVASDLDFMHSKFSWLLRQEILTPEEFARLEKKWLEWLAWWHDMNNGRLKIPVELECDFRPRWITLDGIPLTWKIDKIEEIFENEVRLVDYKTWRAKSTNEILWNTANSDGKYFRQLLFYKIMFDLDNDLSSKYTASSLAIEFVEGKDGRYPCVNIDWTNEDIDRVKDEIRDAWKKINDLDFWREIIS</sequence>
<dbReference type="GO" id="GO:0003677">
    <property type="term" value="F:DNA binding"/>
    <property type="evidence" value="ECO:0007669"/>
    <property type="project" value="UniProtKB-KW"/>
</dbReference>
<evidence type="ECO:0000313" key="14">
    <source>
        <dbReference type="EMBL" id="EKE29887.1"/>
    </source>
</evidence>
<feature type="binding site" evidence="11">
    <location>
        <begin position="35"/>
        <end position="42"/>
    </location>
    <ligand>
        <name>ATP</name>
        <dbReference type="ChEBI" id="CHEBI:30616"/>
    </ligand>
</feature>
<comment type="catalytic activity">
    <reaction evidence="10">
        <text>ATP + H2O = ADP + phosphate + H(+)</text>
        <dbReference type="Rhea" id="RHEA:13065"/>
        <dbReference type="ChEBI" id="CHEBI:15377"/>
        <dbReference type="ChEBI" id="CHEBI:15378"/>
        <dbReference type="ChEBI" id="CHEBI:30616"/>
        <dbReference type="ChEBI" id="CHEBI:43474"/>
        <dbReference type="ChEBI" id="CHEBI:456216"/>
        <dbReference type="EC" id="5.6.2.4"/>
    </reaction>
</comment>
<dbReference type="PROSITE" id="PS51217">
    <property type="entry name" value="UVRD_HELICASE_CTER"/>
    <property type="match status" value="1"/>
</dbReference>
<reference evidence="14" key="1">
    <citation type="journal article" date="2012" name="Science">
        <title>Fermentation, hydrogen, and sulfur metabolism in multiple uncultivated bacterial phyla.</title>
        <authorList>
            <person name="Wrighton K.C."/>
            <person name="Thomas B.C."/>
            <person name="Sharon I."/>
            <person name="Miller C.S."/>
            <person name="Castelle C.J."/>
            <person name="VerBerkmoes N.C."/>
            <person name="Wilkins M.J."/>
            <person name="Hettich R.L."/>
            <person name="Lipton M.S."/>
            <person name="Williams K.H."/>
            <person name="Long P.E."/>
            <person name="Banfield J.F."/>
        </authorList>
    </citation>
    <scope>NUCLEOTIDE SEQUENCE [LARGE SCALE GENOMIC DNA]</scope>
</reference>
<dbReference type="GO" id="GO:0016787">
    <property type="term" value="F:hydrolase activity"/>
    <property type="evidence" value="ECO:0007669"/>
    <property type="project" value="UniProtKB-UniRule"/>
</dbReference>
<evidence type="ECO:0000256" key="9">
    <source>
        <dbReference type="ARBA" id="ARBA00034808"/>
    </source>
</evidence>
<dbReference type="InterPro" id="IPR014016">
    <property type="entry name" value="UvrD-like_ATP-bd"/>
</dbReference>
<dbReference type="InterPro" id="IPR027417">
    <property type="entry name" value="P-loop_NTPase"/>
</dbReference>
<dbReference type="Gene3D" id="1.10.486.10">
    <property type="entry name" value="PCRA, domain 4"/>
    <property type="match status" value="1"/>
</dbReference>
<dbReference type="Gene3D" id="1.10.10.160">
    <property type="match status" value="1"/>
</dbReference>
<keyword evidence="5 11" id="KW-0067">ATP-binding</keyword>
<dbReference type="CDD" id="cd17932">
    <property type="entry name" value="DEXQc_UvrD"/>
    <property type="match status" value="1"/>
</dbReference>
<dbReference type="GO" id="GO:0043138">
    <property type="term" value="F:3'-5' DNA helicase activity"/>
    <property type="evidence" value="ECO:0007669"/>
    <property type="project" value="UniProtKB-EC"/>
</dbReference>
<dbReference type="InterPro" id="IPR014017">
    <property type="entry name" value="DNA_helicase_UvrD-like_C"/>
</dbReference>
<dbReference type="EMBL" id="AMFJ01000079">
    <property type="protein sequence ID" value="EKE29887.1"/>
    <property type="molecule type" value="Genomic_DNA"/>
</dbReference>
<evidence type="ECO:0000259" key="12">
    <source>
        <dbReference type="PROSITE" id="PS51198"/>
    </source>
</evidence>
<dbReference type="PROSITE" id="PS51198">
    <property type="entry name" value="UVRD_HELICASE_ATP_BIND"/>
    <property type="match status" value="1"/>
</dbReference>
<feature type="domain" description="UvrD-like helicase ATP-binding" evidence="12">
    <location>
        <begin position="14"/>
        <end position="331"/>
    </location>
</feature>
<comment type="caution">
    <text evidence="14">The sequence shown here is derived from an EMBL/GenBank/DDBJ whole genome shotgun (WGS) entry which is preliminary data.</text>
</comment>
<evidence type="ECO:0000256" key="3">
    <source>
        <dbReference type="ARBA" id="ARBA00022801"/>
    </source>
</evidence>
<dbReference type="SUPFAM" id="SSF52540">
    <property type="entry name" value="P-loop containing nucleoside triphosphate hydrolases"/>
    <property type="match status" value="1"/>
</dbReference>
<dbReference type="AlphaFoldDB" id="K2G6D7"/>
<keyword evidence="4 11" id="KW-0347">Helicase</keyword>